<proteinExistence type="predicted"/>
<dbReference type="Proteomes" id="UP001521785">
    <property type="component" value="Unassembled WGS sequence"/>
</dbReference>
<comment type="caution">
    <text evidence="1">The sequence shown here is derived from an EMBL/GenBank/DDBJ whole genome shotgun (WGS) entry which is preliminary data.</text>
</comment>
<sequence>MDWRLLEHAKDAQDTATALSTFLGEIPEYSKEIKGDIAELFAISSALDVLHEDLELSRYGRYAGRILRDLEICLPSLDYTLEDIRNIFNRSKRKGQQHPGAFPGTPPYAQIWEDACDEMRAQGIPLSARLEMYRTYLQGLHDILRR</sequence>
<organism evidence="1 2">
    <name type="scientific">Paraconiothyrium brasiliense</name>
    <dbReference type="NCBI Taxonomy" id="300254"/>
    <lineage>
        <taxon>Eukaryota</taxon>
        <taxon>Fungi</taxon>
        <taxon>Dikarya</taxon>
        <taxon>Ascomycota</taxon>
        <taxon>Pezizomycotina</taxon>
        <taxon>Dothideomycetes</taxon>
        <taxon>Pleosporomycetidae</taxon>
        <taxon>Pleosporales</taxon>
        <taxon>Massarineae</taxon>
        <taxon>Didymosphaeriaceae</taxon>
        <taxon>Paraconiothyrium</taxon>
    </lineage>
</organism>
<protein>
    <submittedName>
        <fullName evidence="1">Uncharacterized protein</fullName>
    </submittedName>
</protein>
<accession>A0ABR3RZP9</accession>
<keyword evidence="2" id="KW-1185">Reference proteome</keyword>
<reference evidence="1 2" key="1">
    <citation type="submission" date="2024-02" db="EMBL/GenBank/DDBJ databases">
        <title>De novo assembly and annotation of 12 fungi associated with fruit tree decline syndrome in Ontario, Canada.</title>
        <authorList>
            <person name="Sulman M."/>
            <person name="Ellouze W."/>
            <person name="Ilyukhin E."/>
        </authorList>
    </citation>
    <scope>NUCLEOTIDE SEQUENCE [LARGE SCALE GENOMIC DNA]</scope>
    <source>
        <strain evidence="1 2">M42-189</strain>
    </source>
</reference>
<gene>
    <name evidence="1" type="ORF">SLS60_001574</name>
</gene>
<evidence type="ECO:0000313" key="1">
    <source>
        <dbReference type="EMBL" id="KAL1609909.1"/>
    </source>
</evidence>
<name>A0ABR3RZP9_9PLEO</name>
<dbReference type="EMBL" id="JAKJXO020000002">
    <property type="protein sequence ID" value="KAL1609909.1"/>
    <property type="molecule type" value="Genomic_DNA"/>
</dbReference>
<evidence type="ECO:0000313" key="2">
    <source>
        <dbReference type="Proteomes" id="UP001521785"/>
    </source>
</evidence>